<feature type="compositionally biased region" description="Basic and acidic residues" evidence="1">
    <location>
        <begin position="157"/>
        <end position="175"/>
    </location>
</feature>
<dbReference type="GO" id="GO:0071006">
    <property type="term" value="C:U2-type catalytic step 1 spliceosome"/>
    <property type="evidence" value="ECO:0007669"/>
    <property type="project" value="EnsemblFungi"/>
</dbReference>
<dbReference type="SMR" id="A0A0W0CI79"/>
<feature type="region of interest" description="Disordered" evidence="1">
    <location>
        <begin position="25"/>
        <end position="67"/>
    </location>
</feature>
<dbReference type="AlphaFoldDB" id="A0A0W0CI79"/>
<sequence length="200" mass="23807">MNLEDYNEKLKLLKKSVQDIKIRNRNLLKQEAEEKEKGLKPRVYSMHDDEDDSDEKRSSDEQSDMRTNLFQYTVQDFIDWEKRQQRKKKSKLESKSGMRLQHLAKNTYDKELQNLPRPEFKMKAKETQFRINKDSGKVNIKDNKELVQRLSQNLKETAKQRYDSNRKIANDKEHTSLSGSINAKNLQFNKSLDDDHEAEK</sequence>
<reference evidence="2 3" key="1">
    <citation type="submission" date="2015-10" db="EMBL/GenBank/DDBJ databases">
        <title>Draft genomes sequences of Candida glabrata isolates 1A, 1B, 2A, 2B, 3A and 3B.</title>
        <authorList>
            <person name="Haavelsrud O.E."/>
            <person name="Gaustad P."/>
        </authorList>
    </citation>
    <scope>NUCLEOTIDE SEQUENCE [LARGE SCALE GENOMIC DNA]</scope>
    <source>
        <strain evidence="2">910700640</strain>
    </source>
</reference>
<dbReference type="OMA" id="KLMNYTL"/>
<dbReference type="VEuPathDB" id="FungiDB:GVI51_I10329"/>
<feature type="compositionally biased region" description="Basic and acidic residues" evidence="1">
    <location>
        <begin position="107"/>
        <end position="117"/>
    </location>
</feature>
<dbReference type="GO" id="GO:0000974">
    <property type="term" value="C:Prp19 complex"/>
    <property type="evidence" value="ECO:0007669"/>
    <property type="project" value="EnsemblFungi"/>
</dbReference>
<evidence type="ECO:0000313" key="2">
    <source>
        <dbReference type="EMBL" id="KTA95720.1"/>
    </source>
</evidence>
<protein>
    <submittedName>
        <fullName evidence="2">Pre-mRNA-splicing factor SYF2</fullName>
    </submittedName>
</protein>
<dbReference type="VEuPathDB" id="FungiDB:GWK60_I05973"/>
<name>A0A0W0CI79_CANGB</name>
<proteinExistence type="predicted"/>
<feature type="region of interest" description="Disordered" evidence="1">
    <location>
        <begin position="157"/>
        <end position="200"/>
    </location>
</feature>
<dbReference type="EMBL" id="LLZZ01000182">
    <property type="protein sequence ID" value="KTA95720.1"/>
    <property type="molecule type" value="Genomic_DNA"/>
</dbReference>
<dbReference type="VEuPathDB" id="FungiDB:B1J91_I10538g"/>
<dbReference type="GO" id="GO:0000398">
    <property type="term" value="P:mRNA splicing, via spliceosome"/>
    <property type="evidence" value="ECO:0007669"/>
    <property type="project" value="EnsemblFungi"/>
</dbReference>
<accession>A0A0W0CI79</accession>
<dbReference type="VEuPathDB" id="FungiDB:CAGL0I10538g"/>
<dbReference type="GO" id="GO:0005829">
    <property type="term" value="C:cytosol"/>
    <property type="evidence" value="ECO:0007669"/>
    <property type="project" value="EnsemblFungi"/>
</dbReference>
<dbReference type="GO" id="GO:0071007">
    <property type="term" value="C:U2-type catalytic step 2 spliceosome"/>
    <property type="evidence" value="ECO:0007669"/>
    <property type="project" value="EnsemblFungi"/>
</dbReference>
<feature type="compositionally biased region" description="Polar residues" evidence="1">
    <location>
        <begin position="176"/>
        <end position="190"/>
    </location>
</feature>
<feature type="compositionally biased region" description="Basic and acidic residues" evidence="1">
    <location>
        <begin position="25"/>
        <end position="39"/>
    </location>
</feature>
<dbReference type="GO" id="GO:0071004">
    <property type="term" value="C:U2-type prespliceosome"/>
    <property type="evidence" value="ECO:0007669"/>
    <property type="project" value="EnsemblFungi"/>
</dbReference>
<dbReference type="PhylomeDB" id="A0A0W0CI79"/>
<feature type="compositionally biased region" description="Basic and acidic residues" evidence="1">
    <location>
        <begin position="191"/>
        <end position="200"/>
    </location>
</feature>
<feature type="region of interest" description="Disordered" evidence="1">
    <location>
        <begin position="85"/>
        <end position="117"/>
    </location>
</feature>
<dbReference type="GO" id="GO:0071008">
    <property type="term" value="C:U2-type post-mRNA release spliceosomal complex"/>
    <property type="evidence" value="ECO:0007669"/>
    <property type="project" value="EnsemblFungi"/>
</dbReference>
<evidence type="ECO:0000313" key="3">
    <source>
        <dbReference type="Proteomes" id="UP000054886"/>
    </source>
</evidence>
<gene>
    <name evidence="2" type="ORF">AO440_002779</name>
</gene>
<comment type="caution">
    <text evidence="2">The sequence shown here is derived from an EMBL/GenBank/DDBJ whole genome shotgun (WGS) entry which is preliminary data.</text>
</comment>
<dbReference type="Proteomes" id="UP000054886">
    <property type="component" value="Unassembled WGS sequence"/>
</dbReference>
<organism evidence="2 3">
    <name type="scientific">Candida glabrata</name>
    <name type="common">Yeast</name>
    <name type="synonym">Torulopsis glabrata</name>
    <dbReference type="NCBI Taxonomy" id="5478"/>
    <lineage>
        <taxon>Eukaryota</taxon>
        <taxon>Fungi</taxon>
        <taxon>Dikarya</taxon>
        <taxon>Ascomycota</taxon>
        <taxon>Saccharomycotina</taxon>
        <taxon>Saccharomycetes</taxon>
        <taxon>Saccharomycetales</taxon>
        <taxon>Saccharomycetaceae</taxon>
        <taxon>Nakaseomyces</taxon>
    </lineage>
</organism>
<evidence type="ECO:0000256" key="1">
    <source>
        <dbReference type="SAM" id="MobiDB-lite"/>
    </source>
</evidence>
<feature type="compositionally biased region" description="Basic and acidic residues" evidence="1">
    <location>
        <begin position="54"/>
        <end position="64"/>
    </location>
</feature>